<feature type="compositionally biased region" description="Acidic residues" evidence="1">
    <location>
        <begin position="123"/>
        <end position="145"/>
    </location>
</feature>
<feature type="compositionally biased region" description="Low complexity" evidence="1">
    <location>
        <begin position="348"/>
        <end position="363"/>
    </location>
</feature>
<feature type="region of interest" description="Disordered" evidence="1">
    <location>
        <begin position="291"/>
        <end position="334"/>
    </location>
</feature>
<evidence type="ECO:0000313" key="2">
    <source>
        <dbReference type="EMBL" id="VEL36943.1"/>
    </source>
</evidence>
<feature type="compositionally biased region" description="Basic residues" evidence="1">
    <location>
        <begin position="298"/>
        <end position="309"/>
    </location>
</feature>
<feature type="region of interest" description="Disordered" evidence="1">
    <location>
        <begin position="347"/>
        <end position="402"/>
    </location>
</feature>
<feature type="compositionally biased region" description="Polar residues" evidence="1">
    <location>
        <begin position="318"/>
        <end position="334"/>
    </location>
</feature>
<evidence type="ECO:0000313" key="3">
    <source>
        <dbReference type="Proteomes" id="UP000784294"/>
    </source>
</evidence>
<name>A0A448XHH5_9PLAT</name>
<keyword evidence="3" id="KW-1185">Reference proteome</keyword>
<organism evidence="2 3">
    <name type="scientific">Protopolystoma xenopodis</name>
    <dbReference type="NCBI Taxonomy" id="117903"/>
    <lineage>
        <taxon>Eukaryota</taxon>
        <taxon>Metazoa</taxon>
        <taxon>Spiralia</taxon>
        <taxon>Lophotrochozoa</taxon>
        <taxon>Platyhelminthes</taxon>
        <taxon>Monogenea</taxon>
        <taxon>Polyopisthocotylea</taxon>
        <taxon>Polystomatidea</taxon>
        <taxon>Polystomatidae</taxon>
        <taxon>Protopolystoma</taxon>
    </lineage>
</organism>
<protein>
    <submittedName>
        <fullName evidence="2">Uncharacterized protein</fullName>
    </submittedName>
</protein>
<evidence type="ECO:0000256" key="1">
    <source>
        <dbReference type="SAM" id="MobiDB-lite"/>
    </source>
</evidence>
<feature type="compositionally biased region" description="Acidic residues" evidence="1">
    <location>
        <begin position="364"/>
        <end position="392"/>
    </location>
</feature>
<dbReference type="Proteomes" id="UP000784294">
    <property type="component" value="Unassembled WGS sequence"/>
</dbReference>
<dbReference type="AlphaFoldDB" id="A0A448XHH5"/>
<feature type="region of interest" description="Disordered" evidence="1">
    <location>
        <begin position="64"/>
        <end position="100"/>
    </location>
</feature>
<comment type="caution">
    <text evidence="2">The sequence shown here is derived from an EMBL/GenBank/DDBJ whole genome shotgun (WGS) entry which is preliminary data.</text>
</comment>
<gene>
    <name evidence="2" type="ORF">PXEA_LOCUS30383</name>
</gene>
<sequence>MEKVERQLLIRRRYRARQSDRVAIDRRLRRLEHRLSARSRRCRAFPIAFSAAVSPFPQIGASIIGSPPAPPISNPESPVSPDSRLLGRLPATPCDSGDRLSARERALQELRRLAEDEMALGADLEEGDEEDEVGGVEESEDDTDDFWGSSYPKANTMSIFGWGPRRNYNSSAHGMFPSLPSPHGVQSDPEAPGIWSRCFSPGSRSPGAWSSPGIYGSTDSPRLQDSANDAATVAAAVAEDETKEWNIFPEGYDYEDAEQTRRLLRGIGSHADNDEDDDEREDDAENRLHLGGLIGSSARKRHHCRHRKSSPGSPVNREISSPQNRLSGTPKNNALRSRRFVTLASVLGSDISSSSSSSSSSDGSSDDADYIDEAVDDDDDDGEDDEEDEDEASVIASLREFI</sequence>
<accession>A0A448XHH5</accession>
<proteinExistence type="predicted"/>
<feature type="region of interest" description="Disordered" evidence="1">
    <location>
        <begin position="119"/>
        <end position="147"/>
    </location>
</feature>
<dbReference type="EMBL" id="CAAALY010253611">
    <property type="protein sequence ID" value="VEL36943.1"/>
    <property type="molecule type" value="Genomic_DNA"/>
</dbReference>
<reference evidence="2" key="1">
    <citation type="submission" date="2018-11" db="EMBL/GenBank/DDBJ databases">
        <authorList>
            <consortium name="Pathogen Informatics"/>
        </authorList>
    </citation>
    <scope>NUCLEOTIDE SEQUENCE</scope>
</reference>